<dbReference type="SUPFAM" id="SSF69593">
    <property type="entry name" value="Glycerol-3-phosphate (1)-acyltransferase"/>
    <property type="match status" value="1"/>
</dbReference>
<dbReference type="GO" id="GO:0006654">
    <property type="term" value="P:phosphatidic acid biosynthetic process"/>
    <property type="evidence" value="ECO:0007669"/>
    <property type="project" value="TreeGrafter"/>
</dbReference>
<keyword evidence="1" id="KW-0808">Transferase</keyword>
<dbReference type="Proteomes" id="UP000249794">
    <property type="component" value="Unassembled WGS sequence"/>
</dbReference>
<dbReference type="InterPro" id="IPR002123">
    <property type="entry name" value="Plipid/glycerol_acylTrfase"/>
</dbReference>
<reference evidence="5" key="1">
    <citation type="submission" date="2018-04" db="EMBL/GenBank/DDBJ databases">
        <authorList>
            <person name="Cornet L."/>
        </authorList>
    </citation>
    <scope>NUCLEOTIDE SEQUENCE [LARGE SCALE GENOMIC DNA]</scope>
</reference>
<dbReference type="SMART" id="SM00563">
    <property type="entry name" value="PlsC"/>
    <property type="match status" value="1"/>
</dbReference>
<dbReference type="PANTHER" id="PTHR10434:SF11">
    <property type="entry name" value="1-ACYL-SN-GLYCEROL-3-PHOSPHATE ACYLTRANSFERASE"/>
    <property type="match status" value="1"/>
</dbReference>
<dbReference type="AlphaFoldDB" id="A0A2W4ZE13"/>
<accession>A0A2W4ZE13</accession>
<evidence type="ECO:0000259" key="3">
    <source>
        <dbReference type="SMART" id="SM00563"/>
    </source>
</evidence>
<name>A0A2W4ZE13_9CYAN</name>
<dbReference type="GO" id="GO:0003841">
    <property type="term" value="F:1-acylglycerol-3-phosphate O-acyltransferase activity"/>
    <property type="evidence" value="ECO:0007669"/>
    <property type="project" value="TreeGrafter"/>
</dbReference>
<keyword evidence="2" id="KW-0012">Acyltransferase</keyword>
<sequence length="317" mass="35323">MGIRRVSNPQLIYSFPLLILIARVFHRQSLSPMIKPIYCRNLPRSPAPYQLDWGQLRSLKQQIDLSQAAPELLQFALGYHHLALLGLEHVPQKGPVVFVCNHTGTPVLAGESLMLETVLLVTHAIDRYTQRSLRPLMGLGYYESPVTLRLNQALLTRLGCVPVTVNNGVRLLDKGESVLVYPEGEESIPPYQTRPFFWGFAKMAWIAEVPIVPVALIGPHESRLRIDPPSGPIVLVAPGRRPDPVPYKLTFLPPVNVRSAVSNLNDQQSLSAFCEQIRQSIQTSLDAESAGRPLVPVAKRLQRLFGQPKHELTHQSG</sequence>
<dbReference type="Pfam" id="PF01553">
    <property type="entry name" value="Acyltransferase"/>
    <property type="match status" value="1"/>
</dbReference>
<evidence type="ECO:0000256" key="1">
    <source>
        <dbReference type="ARBA" id="ARBA00022679"/>
    </source>
</evidence>
<reference evidence="4 5" key="2">
    <citation type="submission" date="2018-06" db="EMBL/GenBank/DDBJ databases">
        <title>Metagenomic assembly of (sub)arctic Cyanobacteria and their associated microbiome from non-axenic cultures.</title>
        <authorList>
            <person name="Baurain D."/>
        </authorList>
    </citation>
    <scope>NUCLEOTIDE SEQUENCE [LARGE SCALE GENOMIC DNA]</scope>
    <source>
        <strain evidence="4">ULC027bin1</strain>
    </source>
</reference>
<gene>
    <name evidence="4" type="ORF">DCF15_13005</name>
</gene>
<protein>
    <recommendedName>
        <fullName evidence="3">Phospholipid/glycerol acyltransferase domain-containing protein</fullName>
    </recommendedName>
</protein>
<comment type="caution">
    <text evidence="4">The sequence shown here is derived from an EMBL/GenBank/DDBJ whole genome shotgun (WGS) entry which is preliminary data.</text>
</comment>
<dbReference type="CDD" id="cd07989">
    <property type="entry name" value="LPLAT_AGPAT-like"/>
    <property type="match status" value="1"/>
</dbReference>
<feature type="domain" description="Phospholipid/glycerol acyltransferase" evidence="3">
    <location>
        <begin position="96"/>
        <end position="219"/>
    </location>
</feature>
<dbReference type="PANTHER" id="PTHR10434">
    <property type="entry name" value="1-ACYL-SN-GLYCEROL-3-PHOSPHATE ACYLTRANSFERASE"/>
    <property type="match status" value="1"/>
</dbReference>
<evidence type="ECO:0000313" key="5">
    <source>
        <dbReference type="Proteomes" id="UP000249794"/>
    </source>
</evidence>
<evidence type="ECO:0000256" key="2">
    <source>
        <dbReference type="ARBA" id="ARBA00023315"/>
    </source>
</evidence>
<dbReference type="EMBL" id="QBMP01000134">
    <property type="protein sequence ID" value="PZO53208.1"/>
    <property type="molecule type" value="Genomic_DNA"/>
</dbReference>
<evidence type="ECO:0000313" key="4">
    <source>
        <dbReference type="EMBL" id="PZO53208.1"/>
    </source>
</evidence>
<proteinExistence type="predicted"/>
<organism evidence="4 5">
    <name type="scientific">Phormidesmis priestleyi</name>
    <dbReference type="NCBI Taxonomy" id="268141"/>
    <lineage>
        <taxon>Bacteria</taxon>
        <taxon>Bacillati</taxon>
        <taxon>Cyanobacteriota</taxon>
        <taxon>Cyanophyceae</taxon>
        <taxon>Leptolyngbyales</taxon>
        <taxon>Leptolyngbyaceae</taxon>
        <taxon>Phormidesmis</taxon>
    </lineage>
</organism>